<proteinExistence type="inferred from homology"/>
<comment type="similarity">
    <text evidence="1">Belongs to the thioredoxin family. DsbA subfamily.</text>
</comment>
<reference evidence="7" key="2">
    <citation type="submission" date="2020-02" db="EMBL/GenBank/DDBJ databases">
        <authorList>
            <person name="Matsumoto Y."/>
            <person name="Motooka D."/>
            <person name="Nakamura S."/>
        </authorList>
    </citation>
    <scope>NUCLEOTIDE SEQUENCE</scope>
    <source>
        <strain evidence="7">JCM 13671</strain>
    </source>
</reference>
<evidence type="ECO:0000256" key="3">
    <source>
        <dbReference type="ARBA" id="ARBA00023002"/>
    </source>
</evidence>
<evidence type="ECO:0000256" key="4">
    <source>
        <dbReference type="ARBA" id="ARBA00023157"/>
    </source>
</evidence>
<dbReference type="CDD" id="cd02972">
    <property type="entry name" value="DsbA_family"/>
    <property type="match status" value="1"/>
</dbReference>
<evidence type="ECO:0000259" key="6">
    <source>
        <dbReference type="Pfam" id="PF13462"/>
    </source>
</evidence>
<evidence type="ECO:0000313" key="8">
    <source>
        <dbReference type="Proteomes" id="UP000466931"/>
    </source>
</evidence>
<accession>A0A7I7XZI9</accession>
<dbReference type="Gene3D" id="3.40.30.10">
    <property type="entry name" value="Glutaredoxin"/>
    <property type="match status" value="1"/>
</dbReference>
<keyword evidence="4" id="KW-1015">Disulfide bond</keyword>
<dbReference type="Pfam" id="PF13462">
    <property type="entry name" value="Thioredoxin_4"/>
    <property type="match status" value="1"/>
</dbReference>
<sequence>MAKSSKRPAKYDLKAADRKRNLAVQIGLTAIVVIFAVGLVLYIVKNGEAKRSEAIKSVRVESTSLIKNEGTEEPKVVLSLFEDFQCPHCAIFEQQFGPTISKLVESGAVAADYYMLAILDSPQNQNYSTRAANAGYCVAEADTTPNKEVFQRFHTALFAQQPAENSADAPDNAKLIEIARQAGVVGSVPDCVTSGKFNDIVDGLAGATKVTGTPSVRVNGEDFKVSTPDALIAKVKEIVGDVPALDAPAPAPAPVPAPAP</sequence>
<dbReference type="GO" id="GO:0016491">
    <property type="term" value="F:oxidoreductase activity"/>
    <property type="evidence" value="ECO:0007669"/>
    <property type="project" value="UniProtKB-KW"/>
</dbReference>
<dbReference type="InterPro" id="IPR012336">
    <property type="entry name" value="Thioredoxin-like_fold"/>
</dbReference>
<dbReference type="Proteomes" id="UP000466931">
    <property type="component" value="Chromosome"/>
</dbReference>
<protein>
    <submittedName>
        <fullName evidence="7">Membrane protein</fullName>
    </submittedName>
</protein>
<keyword evidence="5" id="KW-0676">Redox-active center</keyword>
<feature type="domain" description="Thioredoxin-like fold" evidence="6">
    <location>
        <begin position="70"/>
        <end position="233"/>
    </location>
</feature>
<dbReference type="RefSeq" id="WP_085151562.1">
    <property type="nucleotide sequence ID" value="NZ_AP022612.1"/>
</dbReference>
<organism evidence="7 8">
    <name type="scientific">Mycolicibacterium confluentis</name>
    <dbReference type="NCBI Taxonomy" id="28047"/>
    <lineage>
        <taxon>Bacteria</taxon>
        <taxon>Bacillati</taxon>
        <taxon>Actinomycetota</taxon>
        <taxon>Actinomycetes</taxon>
        <taxon>Mycobacteriales</taxon>
        <taxon>Mycobacteriaceae</taxon>
        <taxon>Mycolicibacterium</taxon>
    </lineage>
</organism>
<dbReference type="PANTHER" id="PTHR13887">
    <property type="entry name" value="GLUTATHIONE S-TRANSFERASE KAPPA"/>
    <property type="match status" value="1"/>
</dbReference>
<evidence type="ECO:0000313" key="7">
    <source>
        <dbReference type="EMBL" id="BBZ34373.1"/>
    </source>
</evidence>
<gene>
    <name evidence="7" type="ORF">MCNF_29780</name>
</gene>
<evidence type="ECO:0000256" key="5">
    <source>
        <dbReference type="ARBA" id="ARBA00023284"/>
    </source>
</evidence>
<dbReference type="InterPro" id="IPR036249">
    <property type="entry name" value="Thioredoxin-like_sf"/>
</dbReference>
<evidence type="ECO:0000256" key="1">
    <source>
        <dbReference type="ARBA" id="ARBA00005791"/>
    </source>
</evidence>
<evidence type="ECO:0000256" key="2">
    <source>
        <dbReference type="ARBA" id="ARBA00022729"/>
    </source>
</evidence>
<dbReference type="SUPFAM" id="SSF52833">
    <property type="entry name" value="Thioredoxin-like"/>
    <property type="match status" value="1"/>
</dbReference>
<reference evidence="7" key="1">
    <citation type="journal article" date="2019" name="Emerg. Microbes Infect.">
        <title>Comprehensive subspecies identification of 175 nontuberculous mycobacteria species based on 7547 genomic profiles.</title>
        <authorList>
            <person name="Matsumoto Y."/>
            <person name="Kinjo T."/>
            <person name="Motooka D."/>
            <person name="Nabeya D."/>
            <person name="Jung N."/>
            <person name="Uechi K."/>
            <person name="Horii T."/>
            <person name="Iida T."/>
            <person name="Fujita J."/>
            <person name="Nakamura S."/>
        </authorList>
    </citation>
    <scope>NUCLEOTIDE SEQUENCE [LARGE SCALE GENOMIC DNA]</scope>
    <source>
        <strain evidence="7">JCM 13671</strain>
    </source>
</reference>
<dbReference type="PANTHER" id="PTHR13887:SF14">
    <property type="entry name" value="DISULFIDE BOND FORMATION PROTEIN D"/>
    <property type="match status" value="1"/>
</dbReference>
<keyword evidence="3" id="KW-0560">Oxidoreductase</keyword>
<name>A0A7I7XZI9_9MYCO</name>
<dbReference type="EMBL" id="AP022612">
    <property type="protein sequence ID" value="BBZ34373.1"/>
    <property type="molecule type" value="Genomic_DNA"/>
</dbReference>
<keyword evidence="2" id="KW-0732">Signal</keyword>
<keyword evidence="8" id="KW-1185">Reference proteome</keyword>
<dbReference type="OrthoDB" id="117402at2"/>
<dbReference type="AlphaFoldDB" id="A0A7I7XZI9"/>